<dbReference type="EMBL" id="JBHSGS010000046">
    <property type="protein sequence ID" value="MFC4719758.1"/>
    <property type="molecule type" value="Genomic_DNA"/>
</dbReference>
<dbReference type="Gene3D" id="3.40.30.10">
    <property type="entry name" value="Glutaredoxin"/>
    <property type="match status" value="1"/>
</dbReference>
<gene>
    <name evidence="2" type="ORF">ACFO5I_08435</name>
</gene>
<dbReference type="Pfam" id="PF00085">
    <property type="entry name" value="Thioredoxin"/>
    <property type="match status" value="1"/>
</dbReference>
<dbReference type="Proteomes" id="UP001595969">
    <property type="component" value="Unassembled WGS sequence"/>
</dbReference>
<dbReference type="RefSeq" id="WP_204653189.1">
    <property type="nucleotide sequence ID" value="NZ_JAFBFD010000006.1"/>
</dbReference>
<dbReference type="CDD" id="cd02947">
    <property type="entry name" value="TRX_family"/>
    <property type="match status" value="1"/>
</dbReference>
<organism evidence="2 3">
    <name type="scientific">Enterococcus lemanii</name>
    <dbReference type="NCBI Taxonomy" id="1159752"/>
    <lineage>
        <taxon>Bacteria</taxon>
        <taxon>Bacillati</taxon>
        <taxon>Bacillota</taxon>
        <taxon>Bacilli</taxon>
        <taxon>Lactobacillales</taxon>
        <taxon>Enterococcaceae</taxon>
        <taxon>Enterococcus</taxon>
    </lineage>
</organism>
<comment type="caution">
    <text evidence="2">The sequence shown here is derived from an EMBL/GenBank/DDBJ whole genome shotgun (WGS) entry which is preliminary data.</text>
</comment>
<sequence length="117" mass="13388">MQHLTFEQTIQKIRQSPLSLLYISAPNCSVCHAVKPRVEQLFLNNTLPMFALDIAEAPEVAGTFQVMTAPAILIFYQGKEVHRQARFIDFARLESFVTNYQQMKEVSDYTSLFEANT</sequence>
<name>A0ABV9MYW5_9ENTE</name>
<dbReference type="InterPro" id="IPR013766">
    <property type="entry name" value="Thioredoxin_domain"/>
</dbReference>
<evidence type="ECO:0000259" key="1">
    <source>
        <dbReference type="Pfam" id="PF00085"/>
    </source>
</evidence>
<accession>A0ABV9MYW5</accession>
<reference evidence="3" key="1">
    <citation type="journal article" date="2019" name="Int. J. Syst. Evol. Microbiol.">
        <title>The Global Catalogue of Microorganisms (GCM) 10K type strain sequencing project: providing services to taxonomists for standard genome sequencing and annotation.</title>
        <authorList>
            <consortium name="The Broad Institute Genomics Platform"/>
            <consortium name="The Broad Institute Genome Sequencing Center for Infectious Disease"/>
            <person name="Wu L."/>
            <person name="Ma J."/>
        </authorList>
    </citation>
    <scope>NUCLEOTIDE SEQUENCE [LARGE SCALE GENOMIC DNA]</scope>
    <source>
        <strain evidence="3">CGMCC 1.19032</strain>
    </source>
</reference>
<feature type="domain" description="Thioredoxin" evidence="1">
    <location>
        <begin position="5"/>
        <end position="97"/>
    </location>
</feature>
<evidence type="ECO:0000313" key="3">
    <source>
        <dbReference type="Proteomes" id="UP001595969"/>
    </source>
</evidence>
<keyword evidence="3" id="KW-1185">Reference proteome</keyword>
<dbReference type="InterPro" id="IPR036249">
    <property type="entry name" value="Thioredoxin-like_sf"/>
</dbReference>
<evidence type="ECO:0000313" key="2">
    <source>
        <dbReference type="EMBL" id="MFC4719758.1"/>
    </source>
</evidence>
<proteinExistence type="predicted"/>
<dbReference type="SUPFAM" id="SSF52833">
    <property type="entry name" value="Thioredoxin-like"/>
    <property type="match status" value="1"/>
</dbReference>
<protein>
    <submittedName>
        <fullName evidence="2">Thioredoxin family protein</fullName>
    </submittedName>
</protein>